<comment type="caution">
    <text evidence="5">The sequence shown here is derived from an EMBL/GenBank/DDBJ whole genome shotgun (WGS) entry which is preliminary data.</text>
</comment>
<evidence type="ECO:0000313" key="6">
    <source>
        <dbReference type="Proteomes" id="UP001596540"/>
    </source>
</evidence>
<dbReference type="InterPro" id="IPR011711">
    <property type="entry name" value="GntR_C"/>
</dbReference>
<dbReference type="SMART" id="SM00345">
    <property type="entry name" value="HTH_GNTR"/>
    <property type="match status" value="1"/>
</dbReference>
<proteinExistence type="predicted"/>
<dbReference type="PRINTS" id="PR00035">
    <property type="entry name" value="HTHGNTR"/>
</dbReference>
<dbReference type="Pfam" id="PF07729">
    <property type="entry name" value="FCD"/>
    <property type="match status" value="1"/>
</dbReference>
<dbReference type="Gene3D" id="1.20.120.530">
    <property type="entry name" value="GntR ligand-binding domain-like"/>
    <property type="match status" value="1"/>
</dbReference>
<keyword evidence="3" id="KW-0804">Transcription</keyword>
<accession>A0ABW2KPC7</accession>
<dbReference type="SMART" id="SM00895">
    <property type="entry name" value="FCD"/>
    <property type="match status" value="1"/>
</dbReference>
<evidence type="ECO:0000256" key="2">
    <source>
        <dbReference type="ARBA" id="ARBA00023125"/>
    </source>
</evidence>
<organism evidence="5 6">
    <name type="scientific">Marinactinospora rubrisoli</name>
    <dbReference type="NCBI Taxonomy" id="2715399"/>
    <lineage>
        <taxon>Bacteria</taxon>
        <taxon>Bacillati</taxon>
        <taxon>Actinomycetota</taxon>
        <taxon>Actinomycetes</taxon>
        <taxon>Streptosporangiales</taxon>
        <taxon>Nocardiopsidaceae</taxon>
        <taxon>Marinactinospora</taxon>
    </lineage>
</organism>
<name>A0ABW2KPC7_9ACTN</name>
<evidence type="ECO:0000259" key="4">
    <source>
        <dbReference type="PROSITE" id="PS50949"/>
    </source>
</evidence>
<dbReference type="InterPro" id="IPR036388">
    <property type="entry name" value="WH-like_DNA-bd_sf"/>
</dbReference>
<dbReference type="Proteomes" id="UP001596540">
    <property type="component" value="Unassembled WGS sequence"/>
</dbReference>
<gene>
    <name evidence="5" type="ORF">ACFQRF_25190</name>
</gene>
<dbReference type="InterPro" id="IPR000524">
    <property type="entry name" value="Tscrpt_reg_HTH_GntR"/>
</dbReference>
<dbReference type="Pfam" id="PF00392">
    <property type="entry name" value="GntR"/>
    <property type="match status" value="1"/>
</dbReference>
<dbReference type="EMBL" id="JBHTBH010000015">
    <property type="protein sequence ID" value="MFC7331037.1"/>
    <property type="molecule type" value="Genomic_DNA"/>
</dbReference>
<evidence type="ECO:0000313" key="5">
    <source>
        <dbReference type="EMBL" id="MFC7331037.1"/>
    </source>
</evidence>
<dbReference type="PANTHER" id="PTHR43537">
    <property type="entry name" value="TRANSCRIPTIONAL REGULATOR, GNTR FAMILY"/>
    <property type="match status" value="1"/>
</dbReference>
<protein>
    <submittedName>
        <fullName evidence="5">GntR family transcriptional regulator</fullName>
    </submittedName>
</protein>
<keyword evidence="2" id="KW-0238">DNA-binding</keyword>
<dbReference type="InterPro" id="IPR008920">
    <property type="entry name" value="TF_FadR/GntR_C"/>
</dbReference>
<dbReference type="CDD" id="cd07377">
    <property type="entry name" value="WHTH_GntR"/>
    <property type="match status" value="1"/>
</dbReference>
<keyword evidence="1" id="KW-0805">Transcription regulation</keyword>
<evidence type="ECO:0000256" key="3">
    <source>
        <dbReference type="ARBA" id="ARBA00023163"/>
    </source>
</evidence>
<feature type="domain" description="HTH gntR-type" evidence="4">
    <location>
        <begin position="20"/>
        <end position="87"/>
    </location>
</feature>
<dbReference type="PANTHER" id="PTHR43537:SF5">
    <property type="entry name" value="UXU OPERON TRANSCRIPTIONAL REGULATOR"/>
    <property type="match status" value="1"/>
</dbReference>
<keyword evidence="6" id="KW-1185">Reference proteome</keyword>
<dbReference type="Gene3D" id="1.10.10.10">
    <property type="entry name" value="Winged helix-like DNA-binding domain superfamily/Winged helix DNA-binding domain"/>
    <property type="match status" value="1"/>
</dbReference>
<dbReference type="SUPFAM" id="SSF46785">
    <property type="entry name" value="Winged helix' DNA-binding domain"/>
    <property type="match status" value="1"/>
</dbReference>
<dbReference type="PROSITE" id="PS50949">
    <property type="entry name" value="HTH_GNTR"/>
    <property type="match status" value="1"/>
</dbReference>
<sequence>MAIVESAAGRRGPAPIERPPSMVQLAAQALRRSIIGGELLPGDRVVENRLTKELGISRPPLREALRLLEREGLIRQVAHKGAIVTPLTLHDVYEIVTLRRVLERMAIEIALPVQDEARLARCRAALARMETAARDDDPAALTEAAFEFHLSVIGLSGHQRLEDSYRSLYLQMLLCMALNRRARARRDETLAEDAQRHRRLLDLIEAGDPEPVLAELERHGDRTFIADIAGTLEDGSAQARAWLATLTEEERA</sequence>
<reference evidence="6" key="1">
    <citation type="journal article" date="2019" name="Int. J. Syst. Evol. Microbiol.">
        <title>The Global Catalogue of Microorganisms (GCM) 10K type strain sequencing project: providing services to taxonomists for standard genome sequencing and annotation.</title>
        <authorList>
            <consortium name="The Broad Institute Genomics Platform"/>
            <consortium name="The Broad Institute Genome Sequencing Center for Infectious Disease"/>
            <person name="Wu L."/>
            <person name="Ma J."/>
        </authorList>
    </citation>
    <scope>NUCLEOTIDE SEQUENCE [LARGE SCALE GENOMIC DNA]</scope>
    <source>
        <strain evidence="6">CGMCC 4.7382</strain>
    </source>
</reference>
<dbReference type="InterPro" id="IPR036390">
    <property type="entry name" value="WH_DNA-bd_sf"/>
</dbReference>
<evidence type="ECO:0000256" key="1">
    <source>
        <dbReference type="ARBA" id="ARBA00023015"/>
    </source>
</evidence>
<dbReference type="SUPFAM" id="SSF48008">
    <property type="entry name" value="GntR ligand-binding domain-like"/>
    <property type="match status" value="1"/>
</dbReference>
<dbReference type="RefSeq" id="WP_379873675.1">
    <property type="nucleotide sequence ID" value="NZ_JBHTBH010000015.1"/>
</dbReference>